<dbReference type="InterPro" id="IPR002500">
    <property type="entry name" value="PAPS_reduct_dom"/>
</dbReference>
<evidence type="ECO:0000313" key="16">
    <source>
        <dbReference type="Proteomes" id="UP000034291"/>
    </source>
</evidence>
<keyword evidence="9" id="KW-0067">ATP-binding</keyword>
<evidence type="ECO:0000256" key="10">
    <source>
        <dbReference type="ARBA" id="ARBA00031145"/>
    </source>
</evidence>
<comment type="catalytic activity">
    <reaction evidence="12">
        <text>FMN + ATP + H(+) = FAD + diphosphate</text>
        <dbReference type="Rhea" id="RHEA:17237"/>
        <dbReference type="ChEBI" id="CHEBI:15378"/>
        <dbReference type="ChEBI" id="CHEBI:30616"/>
        <dbReference type="ChEBI" id="CHEBI:33019"/>
        <dbReference type="ChEBI" id="CHEBI:57692"/>
        <dbReference type="ChEBI" id="CHEBI:58210"/>
        <dbReference type="EC" id="2.7.7.2"/>
    </reaction>
</comment>
<evidence type="ECO:0000256" key="11">
    <source>
        <dbReference type="ARBA" id="ARBA00031871"/>
    </source>
</evidence>
<dbReference type="Pfam" id="PF00226">
    <property type="entry name" value="DnaJ"/>
    <property type="match status" value="1"/>
</dbReference>
<feature type="domain" description="J" evidence="14">
    <location>
        <begin position="51"/>
        <end position="115"/>
    </location>
</feature>
<dbReference type="Pfam" id="PF01507">
    <property type="entry name" value="PAPS_reduct"/>
    <property type="match status" value="1"/>
</dbReference>
<dbReference type="PANTHER" id="PTHR23293:SF9">
    <property type="entry name" value="FAD SYNTHASE"/>
    <property type="match status" value="1"/>
</dbReference>
<evidence type="ECO:0000256" key="6">
    <source>
        <dbReference type="ARBA" id="ARBA00022695"/>
    </source>
</evidence>
<dbReference type="STRING" id="308745.A0A0F8VPV6"/>
<dbReference type="FunFam" id="3.40.50.620:FF:000187">
    <property type="entry name" value="Probable FAD synthetase"/>
    <property type="match status" value="1"/>
</dbReference>
<dbReference type="Gene3D" id="1.10.287.110">
    <property type="entry name" value="DnaJ domain"/>
    <property type="match status" value="1"/>
</dbReference>
<keyword evidence="8" id="KW-0274">FAD</keyword>
<dbReference type="OrthoDB" id="270728at2759"/>
<dbReference type="GO" id="GO:0005524">
    <property type="term" value="F:ATP binding"/>
    <property type="evidence" value="ECO:0007669"/>
    <property type="project" value="UniProtKB-KW"/>
</dbReference>
<comment type="caution">
    <text evidence="15">The sequence shown here is derived from an EMBL/GenBank/DDBJ whole genome shotgun (WGS) entry which is preliminary data.</text>
</comment>
<keyword evidence="16" id="KW-1185">Reference proteome</keyword>
<evidence type="ECO:0000256" key="12">
    <source>
        <dbReference type="ARBA" id="ARBA00049494"/>
    </source>
</evidence>
<reference evidence="15 16" key="1">
    <citation type="submission" date="2015-02" db="EMBL/GenBank/DDBJ databases">
        <title>Draft Genome Sequences of Two Closely-Related Aflatoxigenic Aspergillus Species Obtained from the Cote d'Ivoire.</title>
        <authorList>
            <person name="Moore G.G."/>
            <person name="Beltz S.B."/>
            <person name="Mack B.M."/>
        </authorList>
    </citation>
    <scope>NUCLEOTIDE SEQUENCE [LARGE SCALE GENOMIC DNA]</scope>
    <source>
        <strain evidence="15 16">SRRC1468</strain>
    </source>
</reference>
<keyword evidence="5" id="KW-0808">Transferase</keyword>
<dbReference type="Proteomes" id="UP000034291">
    <property type="component" value="Unassembled WGS sequence"/>
</dbReference>
<evidence type="ECO:0000256" key="7">
    <source>
        <dbReference type="ARBA" id="ARBA00022741"/>
    </source>
</evidence>
<organism evidence="15 16">
    <name type="scientific">Aspergillus rambellii</name>
    <dbReference type="NCBI Taxonomy" id="308745"/>
    <lineage>
        <taxon>Eukaryota</taxon>
        <taxon>Fungi</taxon>
        <taxon>Dikarya</taxon>
        <taxon>Ascomycota</taxon>
        <taxon>Pezizomycotina</taxon>
        <taxon>Eurotiomycetes</taxon>
        <taxon>Eurotiomycetidae</taxon>
        <taxon>Eurotiales</taxon>
        <taxon>Aspergillaceae</taxon>
        <taxon>Aspergillus</taxon>
        <taxon>Aspergillus subgen. Nidulantes</taxon>
    </lineage>
</organism>
<feature type="region of interest" description="Disordered" evidence="13">
    <location>
        <begin position="460"/>
        <end position="488"/>
    </location>
</feature>
<gene>
    <name evidence="15" type="ORF">ARAM_001041</name>
</gene>
<dbReference type="InterPro" id="IPR036869">
    <property type="entry name" value="J_dom_sf"/>
</dbReference>
<evidence type="ECO:0000256" key="13">
    <source>
        <dbReference type="SAM" id="MobiDB-lite"/>
    </source>
</evidence>
<dbReference type="GO" id="GO:0003919">
    <property type="term" value="F:FMN adenylyltransferase activity"/>
    <property type="evidence" value="ECO:0007669"/>
    <property type="project" value="UniProtKB-EC"/>
</dbReference>
<dbReference type="SMART" id="SM00271">
    <property type="entry name" value="DnaJ"/>
    <property type="match status" value="1"/>
</dbReference>
<keyword evidence="6" id="KW-0548">Nucleotidyltransferase</keyword>
<dbReference type="EC" id="2.7.7.2" evidence="2"/>
<keyword evidence="7" id="KW-0547">Nucleotide-binding</keyword>
<dbReference type="AlphaFoldDB" id="A0A0F8VPV6"/>
<dbReference type="CDD" id="cd06257">
    <property type="entry name" value="DnaJ"/>
    <property type="match status" value="1"/>
</dbReference>
<dbReference type="InterPro" id="IPR001623">
    <property type="entry name" value="DnaJ_domain"/>
</dbReference>
<feature type="compositionally biased region" description="Basic and acidic residues" evidence="13">
    <location>
        <begin position="166"/>
        <end position="219"/>
    </location>
</feature>
<evidence type="ECO:0000256" key="4">
    <source>
        <dbReference type="ARBA" id="ARBA00022643"/>
    </source>
</evidence>
<evidence type="ECO:0000256" key="3">
    <source>
        <dbReference type="ARBA" id="ARBA00022630"/>
    </source>
</evidence>
<evidence type="ECO:0000256" key="2">
    <source>
        <dbReference type="ARBA" id="ARBA00012393"/>
    </source>
</evidence>
<evidence type="ECO:0000313" key="15">
    <source>
        <dbReference type="EMBL" id="KKK25221.1"/>
    </source>
</evidence>
<dbReference type="EMBL" id="JZBS01000809">
    <property type="protein sequence ID" value="KKK25221.1"/>
    <property type="molecule type" value="Genomic_DNA"/>
</dbReference>
<dbReference type="PRINTS" id="PR00625">
    <property type="entry name" value="JDOMAIN"/>
</dbReference>
<dbReference type="Gene3D" id="3.40.50.620">
    <property type="entry name" value="HUPs"/>
    <property type="match status" value="1"/>
</dbReference>
<dbReference type="CDD" id="cd23948">
    <property type="entry name" value="FAD_synthase"/>
    <property type="match status" value="1"/>
</dbReference>
<accession>A0A0F8VPV6</accession>
<dbReference type="InterPro" id="IPR014729">
    <property type="entry name" value="Rossmann-like_a/b/a_fold"/>
</dbReference>
<protein>
    <recommendedName>
        <fullName evidence="2">FAD synthase</fullName>
        <ecNumber evidence="2">2.7.7.2</ecNumber>
    </recommendedName>
    <alternativeName>
        <fullName evidence="10">FAD pyrophosphorylase</fullName>
    </alternativeName>
    <alternativeName>
        <fullName evidence="11">FMN adenylyltransferase</fullName>
    </alternativeName>
</protein>
<evidence type="ECO:0000259" key="14">
    <source>
        <dbReference type="PROSITE" id="PS50076"/>
    </source>
</evidence>
<dbReference type="PANTHER" id="PTHR23293">
    <property type="entry name" value="FAD SYNTHETASE-RELATED FMN ADENYLYLTRANSFERASE"/>
    <property type="match status" value="1"/>
</dbReference>
<feature type="region of interest" description="Disordered" evidence="13">
    <location>
        <begin position="165"/>
        <end position="230"/>
    </location>
</feature>
<proteinExistence type="predicted"/>
<name>A0A0F8VPV6_9EURO</name>
<evidence type="ECO:0000256" key="8">
    <source>
        <dbReference type="ARBA" id="ARBA00022827"/>
    </source>
</evidence>
<keyword evidence="4" id="KW-0288">FMN</keyword>
<dbReference type="PROSITE" id="PS50076">
    <property type="entry name" value="DNAJ_2"/>
    <property type="match status" value="1"/>
</dbReference>
<dbReference type="SUPFAM" id="SSF52402">
    <property type="entry name" value="Adenine nucleotide alpha hydrolases-like"/>
    <property type="match status" value="1"/>
</dbReference>
<evidence type="ECO:0000256" key="9">
    <source>
        <dbReference type="ARBA" id="ARBA00022840"/>
    </source>
</evidence>
<dbReference type="GO" id="GO:0006747">
    <property type="term" value="P:FAD biosynthetic process"/>
    <property type="evidence" value="ECO:0007669"/>
    <property type="project" value="TreeGrafter"/>
</dbReference>
<keyword evidence="3" id="KW-0285">Flavoprotein</keyword>
<comment type="pathway">
    <text evidence="1">Cofactor biosynthesis; FAD biosynthesis; FAD from FMN: step 1/1.</text>
</comment>
<sequence>MSDEQDALDALEREASDFIKASPSYSRKILQGLTRLQDAEIDRIRKAFVLDAYAVLDLQPGVTESDIKIQYRKKSLLIHPDKTKNPAAPDAFDRLKKAHTTLLEEKSRTYLDECIADARRLLIREHKYTLDSPELKTEEFKKEWRQKTVQVLLEEEARRRRQAKAKLQEEGRERRKEEEEIEERKRKRDQDKAWEDSRDERIGSWRDFQKGQKKGDSDKKKKKKMKFPPHPAAASLSSIIAYCHNKVHAFLSESHPPNSVLAAVQSQTRISLEVVATALSRYSLAGLSLSYNGGKDCLVLLILFLASLHPHPPPEDGGGLDAIPAIYALPPDSFPAVDDFVQWSSRVYHLAMIKYTTNPPQTTLRSSFENYLARNPSVKAIFVGTRRTDPHGATLTHFDRTDHGWPDFVRIHPVIDWHYAEIWAFIRHLDLEYCPLYDQGYTSLGGTTDTLPNPKLRLHRTQDPAVSAQSYRPAYELTEDDQERLGRH</sequence>
<dbReference type="SUPFAM" id="SSF46565">
    <property type="entry name" value="Chaperone J-domain"/>
    <property type="match status" value="1"/>
</dbReference>
<evidence type="ECO:0000256" key="1">
    <source>
        <dbReference type="ARBA" id="ARBA00004726"/>
    </source>
</evidence>
<evidence type="ECO:0000256" key="5">
    <source>
        <dbReference type="ARBA" id="ARBA00022679"/>
    </source>
</evidence>